<sequence length="246" mass="25486">MGIGDEVQEYYRKLVERTDELERVIDEAANSRLARILDLDEEIATAGALVIGMLRNQIIPQVKKVADTVSMSDVLRDHKQGWSTIGSGALKMSDSLEDEANGIRAQVHWAGAAANAYEVAVGNQQKSVEGLSTAAQSIEGSLDAVASALDVAGYTIIPGVSVLVLSIVGAIVSAATVVGLPAALAFILTTAAGFLASVSAIIAGLVTVNDAQSDQAAALERALAAQGDWKTPNLASFSNAGDWIPA</sequence>
<evidence type="ECO:0008006" key="4">
    <source>
        <dbReference type="Google" id="ProtNLM"/>
    </source>
</evidence>
<dbReference type="eggNOG" id="ENOG50334VW">
    <property type="taxonomic scope" value="Bacteria"/>
</dbReference>
<name>A0A1A3BHW3_MYCAS</name>
<protein>
    <recommendedName>
        <fullName evidence="4">ESX-1 secretion-associated protein EspA/EspE-like domain-containing protein</fullName>
    </recommendedName>
</protein>
<feature type="transmembrane region" description="Helical" evidence="1">
    <location>
        <begin position="151"/>
        <end position="177"/>
    </location>
</feature>
<dbReference type="STRING" id="1790.A5645_17190"/>
<feature type="transmembrane region" description="Helical" evidence="1">
    <location>
        <begin position="183"/>
        <end position="206"/>
    </location>
</feature>
<dbReference type="OrthoDB" id="4746246at2"/>
<dbReference type="Proteomes" id="UP000093795">
    <property type="component" value="Unassembled WGS sequence"/>
</dbReference>
<accession>A0A1A3BHW3</accession>
<keyword evidence="1" id="KW-0812">Transmembrane</keyword>
<evidence type="ECO:0000313" key="3">
    <source>
        <dbReference type="Proteomes" id="UP000093795"/>
    </source>
</evidence>
<comment type="caution">
    <text evidence="2">The sequence shown here is derived from an EMBL/GenBank/DDBJ whole genome shotgun (WGS) entry which is preliminary data.</text>
</comment>
<keyword evidence="1" id="KW-0472">Membrane</keyword>
<dbReference type="AlphaFoldDB" id="A0A1A3BHW3"/>
<dbReference type="EMBL" id="LZKQ01000303">
    <property type="protein sequence ID" value="OBI74639.1"/>
    <property type="molecule type" value="Genomic_DNA"/>
</dbReference>
<organism evidence="2 3">
    <name type="scientific">Mycobacterium asiaticum</name>
    <dbReference type="NCBI Taxonomy" id="1790"/>
    <lineage>
        <taxon>Bacteria</taxon>
        <taxon>Bacillati</taxon>
        <taxon>Actinomycetota</taxon>
        <taxon>Actinomycetes</taxon>
        <taxon>Mycobacteriales</taxon>
        <taxon>Mycobacteriaceae</taxon>
        <taxon>Mycobacterium</taxon>
    </lineage>
</organism>
<gene>
    <name evidence="2" type="ORF">A9X01_05305</name>
</gene>
<dbReference type="RefSeq" id="WP_065123308.1">
    <property type="nucleotide sequence ID" value="NZ_LZKQ01000303.1"/>
</dbReference>
<evidence type="ECO:0000313" key="2">
    <source>
        <dbReference type="EMBL" id="OBI74639.1"/>
    </source>
</evidence>
<evidence type="ECO:0000256" key="1">
    <source>
        <dbReference type="SAM" id="Phobius"/>
    </source>
</evidence>
<keyword evidence="1" id="KW-1133">Transmembrane helix</keyword>
<proteinExistence type="predicted"/>
<reference evidence="2 3" key="1">
    <citation type="submission" date="2016-06" db="EMBL/GenBank/DDBJ databases">
        <authorList>
            <person name="Kjaerup R.B."/>
            <person name="Dalgaard T.S."/>
            <person name="Juul-Madsen H.R."/>
        </authorList>
    </citation>
    <scope>NUCLEOTIDE SEQUENCE [LARGE SCALE GENOMIC DNA]</scope>
    <source>
        <strain evidence="2 3">1081914.2</strain>
    </source>
</reference>